<dbReference type="Gene3D" id="3.60.21.10">
    <property type="match status" value="1"/>
</dbReference>
<dbReference type="InterPro" id="IPR019079">
    <property type="entry name" value="Capsule_synth_CapA"/>
</dbReference>
<name>A0ABS3H748_9ENTE</name>
<dbReference type="SUPFAM" id="SSF56300">
    <property type="entry name" value="Metallo-dependent phosphatases"/>
    <property type="match status" value="1"/>
</dbReference>
<keyword evidence="2" id="KW-1133">Transmembrane helix</keyword>
<evidence type="ECO:0000313" key="5">
    <source>
        <dbReference type="Proteomes" id="UP000664256"/>
    </source>
</evidence>
<accession>A0ABS3H748</accession>
<dbReference type="InterPro" id="IPR052169">
    <property type="entry name" value="CW_Biosynth-Accessory"/>
</dbReference>
<dbReference type="Proteomes" id="UP000664256">
    <property type="component" value="Unassembled WGS sequence"/>
</dbReference>
<dbReference type="CDD" id="cd07381">
    <property type="entry name" value="MPP_CapA"/>
    <property type="match status" value="1"/>
</dbReference>
<reference evidence="4 5" key="1">
    <citation type="submission" date="2021-03" db="EMBL/GenBank/DDBJ databases">
        <title>Enterococcal diversity collection.</title>
        <authorList>
            <person name="Gilmore M.S."/>
            <person name="Schwartzman J."/>
            <person name="Van Tyne D."/>
            <person name="Martin M."/>
            <person name="Earl A.M."/>
            <person name="Manson A.L."/>
            <person name="Straub T."/>
            <person name="Salamzade R."/>
            <person name="Saavedra J."/>
            <person name="Lebreton F."/>
            <person name="Prichula J."/>
            <person name="Schaufler K."/>
            <person name="Gaca A."/>
            <person name="Sgardioli B."/>
            <person name="Wagenaar J."/>
            <person name="Strong T."/>
        </authorList>
    </citation>
    <scope>NUCLEOTIDE SEQUENCE [LARGE SCALE GENOMIC DNA]</scope>
    <source>
        <strain evidence="4 5">MJM12</strain>
    </source>
</reference>
<evidence type="ECO:0000313" key="4">
    <source>
        <dbReference type="EMBL" id="MBO0448428.1"/>
    </source>
</evidence>
<keyword evidence="2" id="KW-0812">Transmembrane</keyword>
<keyword evidence="5" id="KW-1185">Reference proteome</keyword>
<evidence type="ECO:0000256" key="1">
    <source>
        <dbReference type="ARBA" id="ARBA00005662"/>
    </source>
</evidence>
<dbReference type="Pfam" id="PF09587">
    <property type="entry name" value="PGA_cap"/>
    <property type="match status" value="1"/>
</dbReference>
<proteinExistence type="inferred from homology"/>
<dbReference type="PROSITE" id="PS51257">
    <property type="entry name" value="PROKAR_LIPOPROTEIN"/>
    <property type="match status" value="1"/>
</dbReference>
<dbReference type="SMART" id="SM00854">
    <property type="entry name" value="PGA_cap"/>
    <property type="match status" value="1"/>
</dbReference>
<dbReference type="EMBL" id="JAFLVT010000004">
    <property type="protein sequence ID" value="MBO0448428.1"/>
    <property type="molecule type" value="Genomic_DNA"/>
</dbReference>
<evidence type="ECO:0000259" key="3">
    <source>
        <dbReference type="SMART" id="SM00854"/>
    </source>
</evidence>
<sequence length="429" mass="48177">MTKSRLEKMKEKQAAQKRHLILVMSLLFLALVGCIFLKAFTGKSATKNSQETAQVKQAVHSKQKTPKQNTTKPDTTIKKAVITASGDMLYHDILYRSAYDGNKYDLANDYAQISPLLKKADLSLGDFEGTINPKRELTGYPIFNAPQAVADSIKKAGFDVVDLAHNHILDTGLEGLHSTVAAFQKNGMETIGVKTKTTKDILVKEINGIKIALLAYAYGFNGIEASLTKEEYDSHLKDLNMEKVAADLKKAEKIADITIVMPQDGVEYALEPNEEQRAKYRQMVDLGADIIFGGHPHVAEPTETIKKDGDKKFIIYSMGNLISDQRYESLQNYWTERGVVMEVAIKKEKDKTVIAKVTAHPTWVDKEPIAGRTYQHPEYGTVQSQDYQVFLAENYLPGGKYAHTVSQTKRQRIETAYHEMNELLKINWE</sequence>
<comment type="similarity">
    <text evidence="1">Belongs to the CapA family.</text>
</comment>
<protein>
    <submittedName>
        <fullName evidence="4">CapA family protein</fullName>
    </submittedName>
</protein>
<dbReference type="RefSeq" id="WP_206902634.1">
    <property type="nucleotide sequence ID" value="NZ_JAFLVT010000004.1"/>
</dbReference>
<dbReference type="PANTHER" id="PTHR33393">
    <property type="entry name" value="POLYGLUTAMINE SYNTHESIS ACCESSORY PROTEIN RV0574C-RELATED"/>
    <property type="match status" value="1"/>
</dbReference>
<dbReference type="InterPro" id="IPR029052">
    <property type="entry name" value="Metallo-depent_PP-like"/>
</dbReference>
<organism evidence="4 5">
    <name type="scientific">Candidatus Enterococcus myersii</name>
    <dbReference type="NCBI Taxonomy" id="2815322"/>
    <lineage>
        <taxon>Bacteria</taxon>
        <taxon>Bacillati</taxon>
        <taxon>Bacillota</taxon>
        <taxon>Bacilli</taxon>
        <taxon>Lactobacillales</taxon>
        <taxon>Enterococcaceae</taxon>
        <taxon>Enterococcus</taxon>
    </lineage>
</organism>
<evidence type="ECO:0000256" key="2">
    <source>
        <dbReference type="SAM" id="Phobius"/>
    </source>
</evidence>
<gene>
    <name evidence="4" type="ORF">JZO76_02665</name>
</gene>
<feature type="domain" description="Capsule synthesis protein CapA" evidence="3">
    <location>
        <begin position="81"/>
        <end position="325"/>
    </location>
</feature>
<keyword evidence="2" id="KW-0472">Membrane</keyword>
<comment type="caution">
    <text evidence="4">The sequence shown here is derived from an EMBL/GenBank/DDBJ whole genome shotgun (WGS) entry which is preliminary data.</text>
</comment>
<feature type="transmembrane region" description="Helical" evidence="2">
    <location>
        <begin position="20"/>
        <end position="40"/>
    </location>
</feature>
<dbReference type="PANTHER" id="PTHR33393:SF12">
    <property type="entry name" value="CAPSULE BIOSYNTHESIS PROTEIN CAPA"/>
    <property type="match status" value="1"/>
</dbReference>